<dbReference type="PANTHER" id="PTHR23502:SF38">
    <property type="entry name" value="POLYAMINE TRANSPORTER 4"/>
    <property type="match status" value="1"/>
</dbReference>
<feature type="transmembrane region" description="Helical" evidence="7">
    <location>
        <begin position="218"/>
        <end position="244"/>
    </location>
</feature>
<dbReference type="CDD" id="cd17323">
    <property type="entry name" value="MFS_Tpo1_MDR_like"/>
    <property type="match status" value="1"/>
</dbReference>
<dbReference type="InterPro" id="IPR011701">
    <property type="entry name" value="MFS"/>
</dbReference>
<dbReference type="EMBL" id="KN847335">
    <property type="protein sequence ID" value="KIW43435.1"/>
    <property type="molecule type" value="Genomic_DNA"/>
</dbReference>
<keyword evidence="4 7" id="KW-1133">Transmembrane helix</keyword>
<dbReference type="HOGENOM" id="CLU_008455_11_3_1"/>
<keyword evidence="5 7" id="KW-0472">Membrane</keyword>
<sequence length="543" mass="59733">MEEQSVLPRESEKNEPQFISDDESTSSSAVSVSVPVVADTEPRGGDLEKTLSKSTQKTHRSHRSRWEQQITSAVDWTGDDDPDNPLNWSRAKKIYHVLIPAFQCFTITFGSSVISPSTPEIAEHFNVSRTAAIVPLTVYVMGLGLGPVMSAPLSETYGRRAVYLLFFPPSLLFTLGAGFSNSFASLVICRLLAGVLGSGCLAVGAGTNSDLFVHFDRAVASAMFLVAPFLGPALGPAIGGYVAMKRSWRWTQWVILFAGAVTYLVCIPQRETYKRIILQRRAKKLGVPGPPNPLPPGMSKWRFIFLVTISRPLHMLATESIVAFLSVYVAFNFSVLFGFFAAFPLVFQHAVPQIRIYNFNQGESGLVFLGIGAGVIIAAAIFIVMDRLTYRRKTLKRRATGDFTPLPPEERLWPAMLGSVLLPVGLFWFGWSARKDIHWISPVLATIPFGIGNMLVFCSGVLYLIDTYGPLTGASAIAANGVLRYVIGAVFPLFTVQMYQALGVHWSTSLFGFVTIAMMPIPWVLYKFGPRIRSRSSYTHGPK</sequence>
<comment type="similarity">
    <text evidence="2">Belongs to the major facilitator superfamily.</text>
</comment>
<dbReference type="InterPro" id="IPR020846">
    <property type="entry name" value="MFS_dom"/>
</dbReference>
<dbReference type="GO" id="GO:0000297">
    <property type="term" value="F:spermine transmembrane transporter activity"/>
    <property type="evidence" value="ECO:0007669"/>
    <property type="project" value="TreeGrafter"/>
</dbReference>
<dbReference type="Proteomes" id="UP000053342">
    <property type="component" value="Unassembled WGS sequence"/>
</dbReference>
<dbReference type="PANTHER" id="PTHR23502">
    <property type="entry name" value="MAJOR FACILITATOR SUPERFAMILY"/>
    <property type="match status" value="1"/>
</dbReference>
<dbReference type="GO" id="GO:0015606">
    <property type="term" value="F:spermidine transmembrane transporter activity"/>
    <property type="evidence" value="ECO:0007669"/>
    <property type="project" value="TreeGrafter"/>
</dbReference>
<feature type="transmembrane region" description="Helical" evidence="7">
    <location>
        <begin position="367"/>
        <end position="390"/>
    </location>
</feature>
<comment type="subcellular location">
    <subcellularLocation>
        <location evidence="1">Cell membrane</location>
        <topology evidence="1">Multi-pass membrane protein</topology>
    </subcellularLocation>
</comment>
<feature type="domain" description="Major facilitator superfamily (MFS) profile" evidence="8">
    <location>
        <begin position="96"/>
        <end position="535"/>
    </location>
</feature>
<feature type="transmembrane region" description="Helical" evidence="7">
    <location>
        <begin position="411"/>
        <end position="431"/>
    </location>
</feature>
<feature type="transmembrane region" description="Helical" evidence="7">
    <location>
        <begin position="477"/>
        <end position="499"/>
    </location>
</feature>
<dbReference type="STRING" id="215243.A0A0D2DLY2"/>
<feature type="transmembrane region" description="Helical" evidence="7">
    <location>
        <begin position="185"/>
        <end position="206"/>
    </location>
</feature>
<evidence type="ECO:0000256" key="1">
    <source>
        <dbReference type="ARBA" id="ARBA00004651"/>
    </source>
</evidence>
<dbReference type="InterPro" id="IPR036259">
    <property type="entry name" value="MFS_trans_sf"/>
</dbReference>
<dbReference type="GO" id="GO:0005886">
    <property type="term" value="C:plasma membrane"/>
    <property type="evidence" value="ECO:0007669"/>
    <property type="project" value="UniProtKB-SubCell"/>
</dbReference>
<dbReference type="Gene3D" id="1.20.1250.20">
    <property type="entry name" value="MFS general substrate transporter like domains"/>
    <property type="match status" value="1"/>
</dbReference>
<reference evidence="9 10" key="1">
    <citation type="submission" date="2015-01" db="EMBL/GenBank/DDBJ databases">
        <title>The Genome Sequence of Exophiala oligosperma CBS72588.</title>
        <authorList>
            <consortium name="The Broad Institute Genomics Platform"/>
            <person name="Cuomo C."/>
            <person name="de Hoog S."/>
            <person name="Gorbushina A."/>
            <person name="Stielow B."/>
            <person name="Teixiera M."/>
            <person name="Abouelleil A."/>
            <person name="Chapman S.B."/>
            <person name="Priest M."/>
            <person name="Young S.K."/>
            <person name="Wortman J."/>
            <person name="Nusbaum C."/>
            <person name="Birren B."/>
        </authorList>
    </citation>
    <scope>NUCLEOTIDE SEQUENCE [LARGE SCALE GENOMIC DNA]</scope>
    <source>
        <strain evidence="9 10">CBS 72588</strain>
    </source>
</reference>
<evidence type="ECO:0000256" key="2">
    <source>
        <dbReference type="ARBA" id="ARBA00008335"/>
    </source>
</evidence>
<feature type="transmembrane region" description="Helical" evidence="7">
    <location>
        <begin position="161"/>
        <end position="179"/>
    </location>
</feature>
<dbReference type="AlphaFoldDB" id="A0A0D2DLY2"/>
<feature type="region of interest" description="Disordered" evidence="6">
    <location>
        <begin position="1"/>
        <end position="66"/>
    </location>
</feature>
<evidence type="ECO:0000313" key="10">
    <source>
        <dbReference type="Proteomes" id="UP000053342"/>
    </source>
</evidence>
<dbReference type="FunFam" id="1.20.1250.20:FF:000082">
    <property type="entry name" value="MFS multidrug transporter, putative"/>
    <property type="match status" value="1"/>
</dbReference>
<keyword evidence="10" id="KW-1185">Reference proteome</keyword>
<feature type="transmembrane region" description="Helical" evidence="7">
    <location>
        <begin position="505"/>
        <end position="526"/>
    </location>
</feature>
<dbReference type="RefSeq" id="XP_016263651.1">
    <property type="nucleotide sequence ID" value="XM_016405445.1"/>
</dbReference>
<evidence type="ECO:0000313" key="9">
    <source>
        <dbReference type="EMBL" id="KIW43435.1"/>
    </source>
</evidence>
<organism evidence="9 10">
    <name type="scientific">Exophiala oligosperma</name>
    <dbReference type="NCBI Taxonomy" id="215243"/>
    <lineage>
        <taxon>Eukaryota</taxon>
        <taxon>Fungi</taxon>
        <taxon>Dikarya</taxon>
        <taxon>Ascomycota</taxon>
        <taxon>Pezizomycotina</taxon>
        <taxon>Eurotiomycetes</taxon>
        <taxon>Chaetothyriomycetidae</taxon>
        <taxon>Chaetothyriales</taxon>
        <taxon>Herpotrichiellaceae</taxon>
        <taxon>Exophiala</taxon>
    </lineage>
</organism>
<dbReference type="Pfam" id="PF07690">
    <property type="entry name" value="MFS_1"/>
    <property type="match status" value="1"/>
</dbReference>
<dbReference type="GeneID" id="27356615"/>
<feature type="transmembrane region" description="Helical" evidence="7">
    <location>
        <begin position="250"/>
        <end position="267"/>
    </location>
</feature>
<evidence type="ECO:0000256" key="3">
    <source>
        <dbReference type="ARBA" id="ARBA00022692"/>
    </source>
</evidence>
<dbReference type="VEuPathDB" id="FungiDB:PV06_04541"/>
<accession>A0A0D2DLY2</accession>
<dbReference type="PROSITE" id="PS50850">
    <property type="entry name" value="MFS"/>
    <property type="match status" value="1"/>
</dbReference>
<evidence type="ECO:0000256" key="6">
    <source>
        <dbReference type="SAM" id="MobiDB-lite"/>
    </source>
</evidence>
<proteinExistence type="inferred from homology"/>
<evidence type="ECO:0000256" key="5">
    <source>
        <dbReference type="ARBA" id="ARBA00023136"/>
    </source>
</evidence>
<feature type="transmembrane region" description="Helical" evidence="7">
    <location>
        <begin position="321"/>
        <end position="347"/>
    </location>
</feature>
<feature type="compositionally biased region" description="Low complexity" evidence="6">
    <location>
        <begin position="25"/>
        <end position="39"/>
    </location>
</feature>
<dbReference type="SUPFAM" id="SSF103473">
    <property type="entry name" value="MFS general substrate transporter"/>
    <property type="match status" value="1"/>
</dbReference>
<dbReference type="OrthoDB" id="3936150at2759"/>
<protein>
    <recommendedName>
        <fullName evidence="8">Major facilitator superfamily (MFS) profile domain-containing protein</fullName>
    </recommendedName>
</protein>
<feature type="transmembrane region" description="Helical" evidence="7">
    <location>
        <begin position="94"/>
        <end position="115"/>
    </location>
</feature>
<feature type="compositionally biased region" description="Basic and acidic residues" evidence="6">
    <location>
        <begin position="40"/>
        <end position="51"/>
    </location>
</feature>
<name>A0A0D2DLY2_9EURO</name>
<feature type="transmembrane region" description="Helical" evidence="7">
    <location>
        <begin position="443"/>
        <end position="465"/>
    </location>
</feature>
<evidence type="ECO:0000256" key="7">
    <source>
        <dbReference type="SAM" id="Phobius"/>
    </source>
</evidence>
<evidence type="ECO:0000259" key="8">
    <source>
        <dbReference type="PROSITE" id="PS50850"/>
    </source>
</evidence>
<evidence type="ECO:0000256" key="4">
    <source>
        <dbReference type="ARBA" id="ARBA00022989"/>
    </source>
</evidence>
<gene>
    <name evidence="9" type="ORF">PV06_04541</name>
</gene>
<feature type="transmembrane region" description="Helical" evidence="7">
    <location>
        <begin position="127"/>
        <end position="149"/>
    </location>
</feature>
<keyword evidence="3 7" id="KW-0812">Transmembrane</keyword>